<comment type="subcellular location">
    <subcellularLocation>
        <location evidence="2">Chromosome</location>
    </subcellularLocation>
    <subcellularLocation>
        <location evidence="1">Nucleus</location>
    </subcellularLocation>
</comment>
<proteinExistence type="inferred from homology"/>
<evidence type="ECO:0000256" key="2">
    <source>
        <dbReference type="ARBA" id="ARBA00004286"/>
    </source>
</evidence>
<dbReference type="GO" id="GO:0031593">
    <property type="term" value="F:polyubiquitin modification-dependent protein binding"/>
    <property type="evidence" value="ECO:0007669"/>
    <property type="project" value="TreeGrafter"/>
</dbReference>
<dbReference type="GO" id="GO:0006281">
    <property type="term" value="P:DNA repair"/>
    <property type="evidence" value="ECO:0007669"/>
    <property type="project" value="UniProtKB-KW"/>
</dbReference>
<comment type="caution">
    <text evidence="18">The sequence shown here is derived from an EMBL/GenBank/DDBJ whole genome shotgun (WGS) entry which is preliminary data.</text>
</comment>
<keyword evidence="12 15" id="KW-0234">DNA repair</keyword>
<dbReference type="AlphaFoldDB" id="A0A8H5ZLC1"/>
<evidence type="ECO:0000313" key="19">
    <source>
        <dbReference type="Proteomes" id="UP000624244"/>
    </source>
</evidence>
<dbReference type="InterPro" id="IPR044245">
    <property type="entry name" value="Spartan"/>
</dbReference>
<evidence type="ECO:0000256" key="8">
    <source>
        <dbReference type="ARBA" id="ARBA00022771"/>
    </source>
</evidence>
<comment type="similarity">
    <text evidence="3">Belongs to the Spartan family.</text>
</comment>
<dbReference type="PANTHER" id="PTHR21220">
    <property type="entry name" value="DNA-DEPENDENT METALLOPROTEASE SPRTN"/>
    <property type="match status" value="1"/>
</dbReference>
<dbReference type="Gene3D" id="3.30.160.60">
    <property type="entry name" value="Classic Zinc Finger"/>
    <property type="match status" value="1"/>
</dbReference>
<keyword evidence="11" id="KW-0482">Metalloprotease</keyword>
<keyword evidence="4" id="KW-0158">Chromosome</keyword>
<protein>
    <recommendedName>
        <fullName evidence="14">Protein with SprT-like domain at the N terminus</fullName>
    </recommendedName>
</protein>
<keyword evidence="7 15" id="KW-0227">DNA damage</keyword>
<dbReference type="Pfam" id="PF22934">
    <property type="entry name" value="SPRTN_ZBD"/>
    <property type="match status" value="1"/>
</dbReference>
<dbReference type="Proteomes" id="UP000624244">
    <property type="component" value="Unassembled WGS sequence"/>
</dbReference>
<keyword evidence="13" id="KW-0539">Nucleus</keyword>
<keyword evidence="8 15" id="KW-0863">Zinc-finger</keyword>
<evidence type="ECO:0000256" key="16">
    <source>
        <dbReference type="SAM" id="MobiDB-lite"/>
    </source>
</evidence>
<evidence type="ECO:0000256" key="11">
    <source>
        <dbReference type="ARBA" id="ARBA00023049"/>
    </source>
</evidence>
<evidence type="ECO:0000256" key="3">
    <source>
        <dbReference type="ARBA" id="ARBA00010724"/>
    </source>
</evidence>
<gene>
    <name evidence="18" type="ORF">GGP41_004251</name>
</gene>
<dbReference type="SMART" id="SM00731">
    <property type="entry name" value="SprT"/>
    <property type="match status" value="1"/>
</dbReference>
<sequence>MPPTDEDAALQAIAALDQPSPAQLNAQQAIAVILHNGEPFVDVHTLFALYDTLYFRNLLLSRVQVLWSSRLTLPALATAPPARTVGPLADRRNRHWSRIRLKLSSPLLQYRPRSDTINTLLHEAIHAYFFITTSWTHSRGDDGTGHGRGFQLLADALNNHGNYQITVYHSFHDEVDSYRTHVWKCNGPCQTQPPYFGIVKRSMNRAPGKSDPWWVKHQAECGGTYTKIQEPAPTKKQLQAMTTKKRAGRQKNKLDNWITAGPAKQAQAKGSTSDDPIHLPDDKPRAAPSHTSKPKDSVVENLVSSPSCSTPPHTGHKRPRSVQEHDSAMHKKLLIECPICNLTMAEADINQHLDVAHC</sequence>
<keyword evidence="5" id="KW-0645">Protease</keyword>
<dbReference type="GO" id="GO:0006508">
    <property type="term" value="P:proteolysis"/>
    <property type="evidence" value="ECO:0007669"/>
    <property type="project" value="UniProtKB-KW"/>
</dbReference>
<feature type="domain" description="UBZ4-type" evidence="17">
    <location>
        <begin position="334"/>
        <end position="358"/>
    </location>
</feature>
<keyword evidence="10" id="KW-0862">Zinc</keyword>
<evidence type="ECO:0000256" key="15">
    <source>
        <dbReference type="PROSITE-ProRule" id="PRU01256"/>
    </source>
</evidence>
<dbReference type="PANTHER" id="PTHR21220:SF0">
    <property type="entry name" value="DNA-DEPENDENT METALLOPROTEASE SPRTN"/>
    <property type="match status" value="1"/>
</dbReference>
<evidence type="ECO:0000313" key="18">
    <source>
        <dbReference type="EMBL" id="KAF5851467.1"/>
    </source>
</evidence>
<evidence type="ECO:0000259" key="17">
    <source>
        <dbReference type="PROSITE" id="PS51908"/>
    </source>
</evidence>
<keyword evidence="9" id="KW-0378">Hydrolase</keyword>
<evidence type="ECO:0000256" key="13">
    <source>
        <dbReference type="ARBA" id="ARBA00023242"/>
    </source>
</evidence>
<feature type="compositionally biased region" description="Basic and acidic residues" evidence="16">
    <location>
        <begin position="275"/>
        <end position="285"/>
    </location>
</feature>
<evidence type="ECO:0000256" key="6">
    <source>
        <dbReference type="ARBA" id="ARBA00022723"/>
    </source>
</evidence>
<dbReference type="Pfam" id="PF10263">
    <property type="entry name" value="SprT-like"/>
    <property type="match status" value="1"/>
</dbReference>
<dbReference type="InterPro" id="IPR055220">
    <property type="entry name" value="SPRTN_ZBD"/>
</dbReference>
<evidence type="ECO:0000256" key="9">
    <source>
        <dbReference type="ARBA" id="ARBA00022801"/>
    </source>
</evidence>
<dbReference type="SMART" id="SM00734">
    <property type="entry name" value="ZnF_Rad18"/>
    <property type="match status" value="1"/>
</dbReference>
<evidence type="ECO:0000256" key="1">
    <source>
        <dbReference type="ARBA" id="ARBA00004123"/>
    </source>
</evidence>
<dbReference type="EMBL" id="WNKQ01000005">
    <property type="protein sequence ID" value="KAF5851467.1"/>
    <property type="molecule type" value="Genomic_DNA"/>
</dbReference>
<name>A0A8H5ZLC1_COCSA</name>
<dbReference type="GO" id="GO:0003697">
    <property type="term" value="F:single-stranded DNA binding"/>
    <property type="evidence" value="ECO:0007669"/>
    <property type="project" value="InterPro"/>
</dbReference>
<dbReference type="InterPro" id="IPR006642">
    <property type="entry name" value="Rad18_UBZ4"/>
</dbReference>
<organism evidence="18 19">
    <name type="scientific">Cochliobolus sativus</name>
    <name type="common">Common root rot and spot blotch fungus</name>
    <name type="synonym">Bipolaris sorokiniana</name>
    <dbReference type="NCBI Taxonomy" id="45130"/>
    <lineage>
        <taxon>Eukaryota</taxon>
        <taxon>Fungi</taxon>
        <taxon>Dikarya</taxon>
        <taxon>Ascomycota</taxon>
        <taxon>Pezizomycotina</taxon>
        <taxon>Dothideomycetes</taxon>
        <taxon>Pleosporomycetidae</taxon>
        <taxon>Pleosporales</taxon>
        <taxon>Pleosporineae</taxon>
        <taxon>Pleosporaceae</taxon>
        <taxon>Bipolaris</taxon>
    </lineage>
</organism>
<dbReference type="GO" id="GO:0004222">
    <property type="term" value="F:metalloendopeptidase activity"/>
    <property type="evidence" value="ECO:0007669"/>
    <property type="project" value="InterPro"/>
</dbReference>
<evidence type="ECO:0000256" key="4">
    <source>
        <dbReference type="ARBA" id="ARBA00022454"/>
    </source>
</evidence>
<dbReference type="GO" id="GO:0005694">
    <property type="term" value="C:chromosome"/>
    <property type="evidence" value="ECO:0007669"/>
    <property type="project" value="UniProtKB-SubCell"/>
</dbReference>
<keyword evidence="6" id="KW-0479">Metal-binding</keyword>
<feature type="compositionally biased region" description="Polar residues" evidence="16">
    <location>
        <begin position="302"/>
        <end position="312"/>
    </location>
</feature>
<accession>A0A8H5ZLC1</accession>
<reference evidence="18" key="1">
    <citation type="submission" date="2019-11" db="EMBL/GenBank/DDBJ databases">
        <title>Bipolaris sorokiniana Genome sequencing.</title>
        <authorList>
            <person name="Wang H."/>
        </authorList>
    </citation>
    <scope>NUCLEOTIDE SEQUENCE</scope>
</reference>
<feature type="region of interest" description="Disordered" evidence="16">
    <location>
        <begin position="226"/>
        <end position="327"/>
    </location>
</feature>
<evidence type="ECO:0000256" key="14">
    <source>
        <dbReference type="ARBA" id="ARBA00030396"/>
    </source>
</evidence>
<evidence type="ECO:0000256" key="12">
    <source>
        <dbReference type="ARBA" id="ARBA00023204"/>
    </source>
</evidence>
<dbReference type="InterPro" id="IPR006640">
    <property type="entry name" value="SprT-like_domain"/>
</dbReference>
<evidence type="ECO:0000256" key="7">
    <source>
        <dbReference type="ARBA" id="ARBA00022763"/>
    </source>
</evidence>
<evidence type="ECO:0000256" key="10">
    <source>
        <dbReference type="ARBA" id="ARBA00022833"/>
    </source>
</evidence>
<evidence type="ECO:0000256" key="5">
    <source>
        <dbReference type="ARBA" id="ARBA00022670"/>
    </source>
</evidence>
<dbReference type="GO" id="GO:0005634">
    <property type="term" value="C:nucleus"/>
    <property type="evidence" value="ECO:0007669"/>
    <property type="project" value="UniProtKB-SubCell"/>
</dbReference>
<dbReference type="GO" id="GO:0008270">
    <property type="term" value="F:zinc ion binding"/>
    <property type="evidence" value="ECO:0007669"/>
    <property type="project" value="UniProtKB-KW"/>
</dbReference>
<dbReference type="PROSITE" id="PS51908">
    <property type="entry name" value="ZF_UBZ4"/>
    <property type="match status" value="1"/>
</dbReference>